<keyword evidence="12" id="KW-1185">Reference proteome</keyword>
<feature type="transmembrane region" description="Helical" evidence="9">
    <location>
        <begin position="6"/>
        <end position="22"/>
    </location>
</feature>
<evidence type="ECO:0000256" key="4">
    <source>
        <dbReference type="ARBA" id="ARBA00022679"/>
    </source>
</evidence>
<keyword evidence="9" id="KW-1133">Transmembrane helix</keyword>
<evidence type="ECO:0000313" key="11">
    <source>
        <dbReference type="EMBL" id="SEH79831.1"/>
    </source>
</evidence>
<keyword evidence="3" id="KW-0597">Phosphoprotein</keyword>
<dbReference type="CDD" id="cd00075">
    <property type="entry name" value="HATPase"/>
    <property type="match status" value="1"/>
</dbReference>
<dbReference type="AlphaFoldDB" id="A0A1H6L6K4"/>
<dbReference type="EC" id="2.7.13.3" evidence="2"/>
<name>A0A1H6L6K4_9BACT</name>
<dbReference type="PANTHER" id="PTHR43547:SF2">
    <property type="entry name" value="HYBRID SIGNAL TRANSDUCTION HISTIDINE KINASE C"/>
    <property type="match status" value="1"/>
</dbReference>
<accession>A0A1H6L6K4</accession>
<dbReference type="RefSeq" id="WP_067773570.1">
    <property type="nucleotide sequence ID" value="NZ_LIGX01000013.1"/>
</dbReference>
<dbReference type="Pfam" id="PF02518">
    <property type="entry name" value="HATPase_c"/>
    <property type="match status" value="1"/>
</dbReference>
<dbReference type="PRINTS" id="PR00344">
    <property type="entry name" value="BCTRLSENSOR"/>
</dbReference>
<keyword evidence="8" id="KW-0175">Coiled coil</keyword>
<dbReference type="Proteomes" id="UP000176204">
    <property type="component" value="Chromosome I"/>
</dbReference>
<evidence type="ECO:0000256" key="5">
    <source>
        <dbReference type="ARBA" id="ARBA00022777"/>
    </source>
</evidence>
<dbReference type="OrthoDB" id="9813151at2"/>
<feature type="domain" description="Histidine kinase" evidence="10">
    <location>
        <begin position="179"/>
        <end position="399"/>
    </location>
</feature>
<gene>
    <name evidence="11" type="ORF">PYTT_0829</name>
</gene>
<keyword evidence="5" id="KW-0418">Kinase</keyword>
<dbReference type="KEGG" id="agl:PYTT_0829"/>
<keyword evidence="7 9" id="KW-0472">Membrane</keyword>
<keyword evidence="4" id="KW-0808">Transferase</keyword>
<evidence type="ECO:0000256" key="2">
    <source>
        <dbReference type="ARBA" id="ARBA00012438"/>
    </source>
</evidence>
<dbReference type="STRING" id="1679444.PYTT_0829"/>
<proteinExistence type="predicted"/>
<reference evidence="12" key="1">
    <citation type="submission" date="2016-09" db="EMBL/GenBank/DDBJ databases">
        <authorList>
            <person name="Koehorst J."/>
        </authorList>
    </citation>
    <scope>NUCLEOTIDE SEQUENCE [LARGE SCALE GENOMIC DNA]</scope>
</reference>
<dbReference type="InterPro" id="IPR036890">
    <property type="entry name" value="HATPase_C_sf"/>
</dbReference>
<dbReference type="FunFam" id="1.10.287.130:FF:000001">
    <property type="entry name" value="Two-component sensor histidine kinase"/>
    <property type="match status" value="1"/>
</dbReference>
<dbReference type="SUPFAM" id="SSF55785">
    <property type="entry name" value="PYP-like sensor domain (PAS domain)"/>
    <property type="match status" value="1"/>
</dbReference>
<dbReference type="InterPro" id="IPR036097">
    <property type="entry name" value="HisK_dim/P_sf"/>
</dbReference>
<dbReference type="InterPro" id="IPR035965">
    <property type="entry name" value="PAS-like_dom_sf"/>
</dbReference>
<evidence type="ECO:0000259" key="10">
    <source>
        <dbReference type="PROSITE" id="PS50109"/>
    </source>
</evidence>
<dbReference type="SMART" id="SM00388">
    <property type="entry name" value="HisKA"/>
    <property type="match status" value="1"/>
</dbReference>
<dbReference type="Gene3D" id="3.30.565.10">
    <property type="entry name" value="Histidine kinase-like ATPase, C-terminal domain"/>
    <property type="match status" value="1"/>
</dbReference>
<keyword evidence="6" id="KW-0902">Two-component regulatory system</keyword>
<dbReference type="Pfam" id="PF00512">
    <property type="entry name" value="HisKA"/>
    <property type="match status" value="1"/>
</dbReference>
<dbReference type="InterPro" id="IPR004358">
    <property type="entry name" value="Sig_transdc_His_kin-like_C"/>
</dbReference>
<comment type="catalytic activity">
    <reaction evidence="1">
        <text>ATP + protein L-histidine = ADP + protein N-phospho-L-histidine.</text>
        <dbReference type="EC" id="2.7.13.3"/>
    </reaction>
</comment>
<keyword evidence="9" id="KW-0812">Transmembrane</keyword>
<sequence>MVSWGLTTGFILIAFLIPYSFNRMRLRRMKEELERAKLELHHLRLRDKETERRLQQDKALFLEALGVPFLIMRPSGRLIMANALAGALLGIDEKKPMNLLRVLEASAFRNVLEHAANAAEPWMETVDIQTTAKSPVPETRNYQIISTPLNNGENHIGIVFHDVTGEHRTQIMRRDFVANASHELRTPLTIIRGYLENLLEDEEMGNDPATRNHVLDLMMKHTQRIVRLVEDMLVISRLETPETGYLQNETFDLCEIAEDVALRLESLGNHNGATISIDISPKPYILSGDKFYWTQVLFNLMENALKQNPAPGLRLRLEARDANGKHIIRVIDDGIGIPAEHLPYIFNRFYRVQQSGPIKGTGLGLSIVRRAVEAHHGTIGATSTPGKETAFTIELPIAKNAIG</sequence>
<evidence type="ECO:0000256" key="6">
    <source>
        <dbReference type="ARBA" id="ARBA00023012"/>
    </source>
</evidence>
<dbReference type="GO" id="GO:0000155">
    <property type="term" value="F:phosphorelay sensor kinase activity"/>
    <property type="evidence" value="ECO:0007669"/>
    <property type="project" value="InterPro"/>
</dbReference>
<dbReference type="FunFam" id="3.30.565.10:FF:000006">
    <property type="entry name" value="Sensor histidine kinase WalK"/>
    <property type="match status" value="1"/>
</dbReference>
<dbReference type="Gene3D" id="3.30.450.20">
    <property type="entry name" value="PAS domain"/>
    <property type="match status" value="1"/>
</dbReference>
<evidence type="ECO:0000256" key="7">
    <source>
        <dbReference type="ARBA" id="ARBA00023136"/>
    </source>
</evidence>
<dbReference type="CDD" id="cd00082">
    <property type="entry name" value="HisKA"/>
    <property type="match status" value="1"/>
</dbReference>
<dbReference type="SMART" id="SM00387">
    <property type="entry name" value="HATPase_c"/>
    <property type="match status" value="1"/>
</dbReference>
<dbReference type="InterPro" id="IPR003594">
    <property type="entry name" value="HATPase_dom"/>
</dbReference>
<protein>
    <recommendedName>
        <fullName evidence="2">histidine kinase</fullName>
        <ecNumber evidence="2">2.7.13.3</ecNumber>
    </recommendedName>
</protein>
<dbReference type="EMBL" id="LT629973">
    <property type="protein sequence ID" value="SEH79831.1"/>
    <property type="molecule type" value="Genomic_DNA"/>
</dbReference>
<dbReference type="SUPFAM" id="SSF55874">
    <property type="entry name" value="ATPase domain of HSP90 chaperone/DNA topoisomerase II/histidine kinase"/>
    <property type="match status" value="1"/>
</dbReference>
<dbReference type="Gene3D" id="1.10.287.130">
    <property type="match status" value="1"/>
</dbReference>
<dbReference type="PANTHER" id="PTHR43547">
    <property type="entry name" value="TWO-COMPONENT HISTIDINE KINASE"/>
    <property type="match status" value="1"/>
</dbReference>
<dbReference type="InterPro" id="IPR005467">
    <property type="entry name" value="His_kinase_dom"/>
</dbReference>
<evidence type="ECO:0000256" key="1">
    <source>
        <dbReference type="ARBA" id="ARBA00000085"/>
    </source>
</evidence>
<dbReference type="SUPFAM" id="SSF47384">
    <property type="entry name" value="Homodimeric domain of signal transducing histidine kinase"/>
    <property type="match status" value="1"/>
</dbReference>
<dbReference type="InterPro" id="IPR003661">
    <property type="entry name" value="HisK_dim/P_dom"/>
</dbReference>
<evidence type="ECO:0000256" key="9">
    <source>
        <dbReference type="SAM" id="Phobius"/>
    </source>
</evidence>
<evidence type="ECO:0000256" key="3">
    <source>
        <dbReference type="ARBA" id="ARBA00022553"/>
    </source>
</evidence>
<dbReference type="PROSITE" id="PS50109">
    <property type="entry name" value="HIS_KIN"/>
    <property type="match status" value="1"/>
</dbReference>
<organism evidence="11 12">
    <name type="scientific">Akkermansia glycaniphila</name>
    <dbReference type="NCBI Taxonomy" id="1679444"/>
    <lineage>
        <taxon>Bacteria</taxon>
        <taxon>Pseudomonadati</taxon>
        <taxon>Verrucomicrobiota</taxon>
        <taxon>Verrucomicrobiia</taxon>
        <taxon>Verrucomicrobiales</taxon>
        <taxon>Akkermansiaceae</taxon>
        <taxon>Akkermansia</taxon>
    </lineage>
</organism>
<feature type="coiled-coil region" evidence="8">
    <location>
        <begin position="19"/>
        <end position="53"/>
    </location>
</feature>
<evidence type="ECO:0000313" key="12">
    <source>
        <dbReference type="Proteomes" id="UP000176204"/>
    </source>
</evidence>
<evidence type="ECO:0000256" key="8">
    <source>
        <dbReference type="SAM" id="Coils"/>
    </source>
</evidence>